<dbReference type="PANTHER" id="PTHR12233">
    <property type="entry name" value="VACUOLAR PROTEIN SORTING 26 RELATED"/>
    <property type="match status" value="1"/>
</dbReference>
<name>A0A088SL02_LEIPA</name>
<sequence length="361" mass="41390">MLRDEPPPEKGQQSLSLFSRLLSSIDGCKLEVVLDGKAEEDKIKVVDIYDNVSERFPLYSWKEPVKGRVMLMPTSSSYSHQGVVVELIGVASTFRDVESRVVFLRQERQFEPDTLTQPTPFEFVFSAPKEHESYHGIYAKVRYFVQATVRQRIKSPSVKEEVWVHRVDAALSESQPDASAHVNYFRETYFGPESISMNVGVENVLHIEFRYDKKIFHLAERVLGKVEYKIADMDIAYGEVGLVRKEFIAPGQSGETMESETLQKFEIMDGTPIVEEVVPIRLYLNSIPRLTPTYMNVENLFSVRYFLNLVLVSQEGKRYFKQQEIQLYRRTGQDRPVNSLGLGLSAKPAQRRMNTKGGWSA</sequence>
<dbReference type="EMBL" id="CP009404">
    <property type="protein sequence ID" value="AIO02487.1"/>
    <property type="molecule type" value="Genomic_DNA"/>
</dbReference>
<evidence type="ECO:0000256" key="1">
    <source>
        <dbReference type="ARBA" id="ARBA00009100"/>
    </source>
</evidence>
<dbReference type="KEGG" id="lpan:LPMP_353500"/>
<dbReference type="Proteomes" id="UP000063063">
    <property type="component" value="Chromosome 35"/>
</dbReference>
<dbReference type="AlphaFoldDB" id="A0A088SL02"/>
<proteinExistence type="inferred from homology"/>
<dbReference type="eggNOG" id="KOG3063">
    <property type="taxonomic scope" value="Eukaryota"/>
</dbReference>
<dbReference type="VEuPathDB" id="TriTrypDB:LPAL13_350042900"/>
<dbReference type="GeneID" id="22579379"/>
<dbReference type="Gene3D" id="2.60.40.640">
    <property type="match status" value="2"/>
</dbReference>
<accession>A0A088SL02</accession>
<dbReference type="Pfam" id="PF03643">
    <property type="entry name" value="Vps26"/>
    <property type="match status" value="1"/>
</dbReference>
<comment type="similarity">
    <text evidence="1">Belongs to the VPS26 family.</text>
</comment>
<organism evidence="2 3">
    <name type="scientific">Leishmania panamensis</name>
    <dbReference type="NCBI Taxonomy" id="5679"/>
    <lineage>
        <taxon>Eukaryota</taxon>
        <taxon>Discoba</taxon>
        <taxon>Euglenozoa</taxon>
        <taxon>Kinetoplastea</taxon>
        <taxon>Metakinetoplastina</taxon>
        <taxon>Trypanosomatida</taxon>
        <taxon>Trypanosomatidae</taxon>
        <taxon>Leishmaniinae</taxon>
        <taxon>Leishmania</taxon>
        <taxon>Leishmania guyanensis species complex</taxon>
    </lineage>
</organism>
<evidence type="ECO:0000313" key="2">
    <source>
        <dbReference type="EMBL" id="AIO02487.1"/>
    </source>
</evidence>
<evidence type="ECO:0000313" key="3">
    <source>
        <dbReference type="Proteomes" id="UP000063063"/>
    </source>
</evidence>
<protein>
    <submittedName>
        <fullName evidence="2">Vacuolar protein sorting-associated protein-like protein</fullName>
    </submittedName>
</protein>
<dbReference type="GO" id="GO:0006886">
    <property type="term" value="P:intracellular protein transport"/>
    <property type="evidence" value="ECO:0007669"/>
    <property type="project" value="InterPro"/>
</dbReference>
<dbReference type="VEuPathDB" id="TriTrypDB:LPMP_353500"/>
<dbReference type="InterPro" id="IPR028934">
    <property type="entry name" value="Vps26-related"/>
</dbReference>
<gene>
    <name evidence="2" type="ORF">LPMP_353500</name>
</gene>
<dbReference type="OrthoDB" id="3821113at2759"/>
<keyword evidence="3" id="KW-1185">Reference proteome</keyword>
<dbReference type="InterPro" id="IPR014752">
    <property type="entry name" value="Arrestin-like_C"/>
</dbReference>
<dbReference type="RefSeq" id="XP_010703287.1">
    <property type="nucleotide sequence ID" value="XM_010704985.1"/>
</dbReference>
<reference evidence="2 3" key="1">
    <citation type="journal article" date="2015" name="Sci. Rep.">
        <title>The genome of Leishmania panamensis: insights into genomics of the L. (Viannia) subgenus.</title>
        <authorList>
            <person name="Llanes A."/>
            <person name="Restrepo C.M."/>
            <person name="Vecchio G.D."/>
            <person name="Anguizola F.J."/>
            <person name="Lleonart R."/>
        </authorList>
    </citation>
    <scope>NUCLEOTIDE SEQUENCE [LARGE SCALE GENOMIC DNA]</scope>
    <source>
        <strain evidence="2 3">MHOM/PA/94/PSC-1</strain>
    </source>
</reference>